<dbReference type="Proteomes" id="UP000823388">
    <property type="component" value="Chromosome 8N"/>
</dbReference>
<evidence type="ECO:0000313" key="2">
    <source>
        <dbReference type="Proteomes" id="UP000823388"/>
    </source>
</evidence>
<accession>A0A8T0PCV2</accession>
<name>A0A8T0PCV2_PANVG</name>
<organism evidence="1 2">
    <name type="scientific">Panicum virgatum</name>
    <name type="common">Blackwell switchgrass</name>
    <dbReference type="NCBI Taxonomy" id="38727"/>
    <lineage>
        <taxon>Eukaryota</taxon>
        <taxon>Viridiplantae</taxon>
        <taxon>Streptophyta</taxon>
        <taxon>Embryophyta</taxon>
        <taxon>Tracheophyta</taxon>
        <taxon>Spermatophyta</taxon>
        <taxon>Magnoliopsida</taxon>
        <taxon>Liliopsida</taxon>
        <taxon>Poales</taxon>
        <taxon>Poaceae</taxon>
        <taxon>PACMAD clade</taxon>
        <taxon>Panicoideae</taxon>
        <taxon>Panicodae</taxon>
        <taxon>Paniceae</taxon>
        <taxon>Panicinae</taxon>
        <taxon>Panicum</taxon>
        <taxon>Panicum sect. Hiantes</taxon>
    </lineage>
</organism>
<sequence>MHGGASCSSSTQDGKDFKVGQLAWTSLAGMGWDAMGVMMKPCHHCSETFLTLSLCWSSQSERDSWMVTKQRSCEALASVSLALPSLGNWGSRRRRIRRCRRSLLNEDHGQVYSWSKSVESSVQDLSSSYIIRLPFLRQPYLRKSRLL</sequence>
<dbReference type="AlphaFoldDB" id="A0A8T0PCV2"/>
<dbReference type="EMBL" id="CM029052">
    <property type="protein sequence ID" value="KAG2556344.1"/>
    <property type="molecule type" value="Genomic_DNA"/>
</dbReference>
<keyword evidence="2" id="KW-1185">Reference proteome</keyword>
<comment type="caution">
    <text evidence="1">The sequence shown here is derived from an EMBL/GenBank/DDBJ whole genome shotgun (WGS) entry which is preliminary data.</text>
</comment>
<gene>
    <name evidence="1" type="ORF">PVAP13_8NG075800</name>
</gene>
<evidence type="ECO:0000313" key="1">
    <source>
        <dbReference type="EMBL" id="KAG2556344.1"/>
    </source>
</evidence>
<proteinExistence type="predicted"/>
<protein>
    <submittedName>
        <fullName evidence="1">Uncharacterized protein</fullName>
    </submittedName>
</protein>
<reference evidence="1" key="1">
    <citation type="submission" date="2020-05" db="EMBL/GenBank/DDBJ databases">
        <title>WGS assembly of Panicum virgatum.</title>
        <authorList>
            <person name="Lovell J.T."/>
            <person name="Jenkins J."/>
            <person name="Shu S."/>
            <person name="Juenger T.E."/>
            <person name="Schmutz J."/>
        </authorList>
    </citation>
    <scope>NUCLEOTIDE SEQUENCE</scope>
    <source>
        <strain evidence="1">AP13</strain>
    </source>
</reference>